<dbReference type="Pfam" id="PF01522">
    <property type="entry name" value="Polysacc_deac_1"/>
    <property type="match status" value="1"/>
</dbReference>
<evidence type="ECO:0000259" key="1">
    <source>
        <dbReference type="PROSITE" id="PS51677"/>
    </source>
</evidence>
<sequence length="270" mass="29898">MQAVPILMYHHVSPNPGLVTISPALFKSHMEWLHDHGYTTVGAHDLAAFLAGKPLAPKSVVVSFDDGYLDNWVYAYPTLKALGQKAVLFLVTGWVGDGPLRACWSTDGAIPPCPDHRQCKALIEQGASDEVIVRWSEVEQMVASGVFEVHSHTHTHTRWDKSLPAGGAREKALAEDLGQSRETLSQRLGQVSSHLCWPQGYYDEGYVRVAQAAGFQYLYTTEKRVNTAQADPLHLGRVVAKDRSASWLGNRVFIWRHGTLAHFYAGLRGK</sequence>
<feature type="domain" description="NodB homology" evidence="1">
    <location>
        <begin position="58"/>
        <end position="270"/>
    </location>
</feature>
<gene>
    <name evidence="2" type="ORF">Azoinq_08505</name>
</gene>
<reference evidence="2" key="1">
    <citation type="submission" date="2020-11" db="EMBL/GenBank/DDBJ databases">
        <title>Azospira inquinata sp. nov.</title>
        <authorList>
            <person name="Moe W.M."/>
            <person name="Mikes M.C."/>
        </authorList>
    </citation>
    <scope>NUCLEOTIDE SEQUENCE</scope>
    <source>
        <strain evidence="2">Azo-3</strain>
    </source>
</reference>
<dbReference type="GO" id="GO:0005975">
    <property type="term" value="P:carbohydrate metabolic process"/>
    <property type="evidence" value="ECO:0007669"/>
    <property type="project" value="InterPro"/>
</dbReference>
<dbReference type="InterPro" id="IPR002509">
    <property type="entry name" value="NODB_dom"/>
</dbReference>
<dbReference type="RefSeq" id="WP_216130028.1">
    <property type="nucleotide sequence ID" value="NZ_CP064782.1"/>
</dbReference>
<keyword evidence="3" id="KW-1185">Reference proteome</keyword>
<evidence type="ECO:0000313" key="2">
    <source>
        <dbReference type="EMBL" id="QWT47917.1"/>
    </source>
</evidence>
<dbReference type="EMBL" id="CP064782">
    <property type="protein sequence ID" value="QWT47917.1"/>
    <property type="molecule type" value="Genomic_DNA"/>
</dbReference>
<dbReference type="KEGG" id="aiq:Azoinq_08505"/>
<dbReference type="PROSITE" id="PS51677">
    <property type="entry name" value="NODB"/>
    <property type="match status" value="1"/>
</dbReference>
<protein>
    <submittedName>
        <fullName evidence="2">Polysaccharide deacetylase family protein</fullName>
    </submittedName>
</protein>
<dbReference type="PANTHER" id="PTHR34216:SF13">
    <property type="entry name" value="XYLANASE_CHITIN DEACETYLASE"/>
    <property type="match status" value="1"/>
</dbReference>
<dbReference type="AlphaFoldDB" id="A0A975SKB9"/>
<accession>A0A975SKB9</accession>
<organism evidence="2 3">
    <name type="scientific">Azospira inquinata</name>
    <dbReference type="NCBI Taxonomy" id="2785627"/>
    <lineage>
        <taxon>Bacteria</taxon>
        <taxon>Pseudomonadati</taxon>
        <taxon>Pseudomonadota</taxon>
        <taxon>Betaproteobacteria</taxon>
        <taxon>Rhodocyclales</taxon>
        <taxon>Rhodocyclaceae</taxon>
        <taxon>Azospira</taxon>
    </lineage>
</organism>
<dbReference type="CDD" id="cd10969">
    <property type="entry name" value="CE4_Ecf1_like_5s"/>
    <property type="match status" value="1"/>
</dbReference>
<evidence type="ECO:0000313" key="3">
    <source>
        <dbReference type="Proteomes" id="UP000683428"/>
    </source>
</evidence>
<proteinExistence type="predicted"/>
<dbReference type="InterPro" id="IPR051398">
    <property type="entry name" value="Polysacch_Deacetylase"/>
</dbReference>
<dbReference type="Proteomes" id="UP000683428">
    <property type="component" value="Chromosome"/>
</dbReference>
<name>A0A975SKB9_9RHOO</name>
<dbReference type="GO" id="GO:0016810">
    <property type="term" value="F:hydrolase activity, acting on carbon-nitrogen (but not peptide) bonds"/>
    <property type="evidence" value="ECO:0007669"/>
    <property type="project" value="InterPro"/>
</dbReference>
<dbReference type="PANTHER" id="PTHR34216">
    <property type="match status" value="1"/>
</dbReference>